<dbReference type="GO" id="GO:0005634">
    <property type="term" value="C:nucleus"/>
    <property type="evidence" value="ECO:0007669"/>
    <property type="project" value="TreeGrafter"/>
</dbReference>
<evidence type="ECO:0000256" key="8">
    <source>
        <dbReference type="ARBA" id="ARBA00022842"/>
    </source>
</evidence>
<comment type="cofactor">
    <cofactor evidence="11">
        <name>Mg(2+)</name>
        <dbReference type="ChEBI" id="CHEBI:18420"/>
    </cofactor>
    <text evidence="11">Binds 1 Mg(2+) per subunit.</text>
</comment>
<dbReference type="InterPro" id="IPR029061">
    <property type="entry name" value="THDP-binding"/>
</dbReference>
<keyword evidence="17" id="KW-1185">Reference proteome</keyword>
<dbReference type="GO" id="GO:0005829">
    <property type="term" value="C:cytosol"/>
    <property type="evidence" value="ECO:0007669"/>
    <property type="project" value="TreeGrafter"/>
</dbReference>
<feature type="domain" description="Thiamine pyrophosphate enzyme TPP-binding" evidence="14">
    <location>
        <begin position="402"/>
        <end position="493"/>
    </location>
</feature>
<feature type="binding site" evidence="11">
    <location>
        <position position="486"/>
    </location>
    <ligand>
        <name>Mg(2+)</name>
        <dbReference type="ChEBI" id="CHEBI:18420"/>
    </ligand>
</feature>
<evidence type="ECO:0000256" key="7">
    <source>
        <dbReference type="ARBA" id="ARBA00022793"/>
    </source>
</evidence>
<evidence type="ECO:0000256" key="10">
    <source>
        <dbReference type="ARBA" id="ARBA00023239"/>
    </source>
</evidence>
<evidence type="ECO:0000259" key="13">
    <source>
        <dbReference type="Pfam" id="PF00205"/>
    </source>
</evidence>
<comment type="cofactor">
    <cofactor evidence="2">
        <name>thiamine diphosphate</name>
        <dbReference type="ChEBI" id="CHEBI:58937"/>
    </cofactor>
</comment>
<dbReference type="InterPro" id="IPR012110">
    <property type="entry name" value="PDC/IPDC-like"/>
</dbReference>
<reference evidence="16" key="1">
    <citation type="journal article" date="2020" name="Stud. Mycol.">
        <title>101 Dothideomycetes genomes: a test case for predicting lifestyles and emergence of pathogens.</title>
        <authorList>
            <person name="Haridas S."/>
            <person name="Albert R."/>
            <person name="Binder M."/>
            <person name="Bloem J."/>
            <person name="Labutti K."/>
            <person name="Salamov A."/>
            <person name="Andreopoulos B."/>
            <person name="Baker S."/>
            <person name="Barry K."/>
            <person name="Bills G."/>
            <person name="Bluhm B."/>
            <person name="Cannon C."/>
            <person name="Castanera R."/>
            <person name="Culley D."/>
            <person name="Daum C."/>
            <person name="Ezra D."/>
            <person name="Gonzalez J."/>
            <person name="Henrissat B."/>
            <person name="Kuo A."/>
            <person name="Liang C."/>
            <person name="Lipzen A."/>
            <person name="Lutzoni F."/>
            <person name="Magnuson J."/>
            <person name="Mondo S."/>
            <person name="Nolan M."/>
            <person name="Ohm R."/>
            <person name="Pangilinan J."/>
            <person name="Park H.-J."/>
            <person name="Ramirez L."/>
            <person name="Alfaro M."/>
            <person name="Sun H."/>
            <person name="Tritt A."/>
            <person name="Yoshinaga Y."/>
            <person name="Zwiers L.-H."/>
            <person name="Turgeon B."/>
            <person name="Goodwin S."/>
            <person name="Spatafora J."/>
            <person name="Crous P."/>
            <person name="Grigoriev I."/>
        </authorList>
    </citation>
    <scope>NUCLEOTIDE SEQUENCE</scope>
    <source>
        <strain evidence="16">CBS 107.79</strain>
    </source>
</reference>
<dbReference type="GO" id="GO:0000949">
    <property type="term" value="P:aromatic amino acid family catabolic process to alcohol via Ehrlich pathway"/>
    <property type="evidence" value="ECO:0007669"/>
    <property type="project" value="TreeGrafter"/>
</dbReference>
<evidence type="ECO:0000256" key="1">
    <source>
        <dbReference type="ARBA" id="ARBA00001041"/>
    </source>
</evidence>
<dbReference type="InterPro" id="IPR047213">
    <property type="entry name" value="TPP_PYR_PDC_IPDC-like"/>
</dbReference>
<dbReference type="InterPro" id="IPR012001">
    <property type="entry name" value="Thiamin_PyroP_enz_TPP-bd_dom"/>
</dbReference>
<evidence type="ECO:0000259" key="14">
    <source>
        <dbReference type="Pfam" id="PF02775"/>
    </source>
</evidence>
<evidence type="ECO:0000256" key="5">
    <source>
        <dbReference type="ARBA" id="ARBA00014422"/>
    </source>
</evidence>
<dbReference type="SUPFAM" id="SSF52518">
    <property type="entry name" value="Thiamin diphosphate-binding fold (THDP-binding)"/>
    <property type="match status" value="2"/>
</dbReference>
<feature type="binding site" evidence="11">
    <location>
        <position position="488"/>
    </location>
    <ligand>
        <name>Mg(2+)</name>
        <dbReference type="ChEBI" id="CHEBI:18420"/>
    </ligand>
</feature>
<dbReference type="Proteomes" id="UP000800036">
    <property type="component" value="Unassembled WGS sequence"/>
</dbReference>
<keyword evidence="9 12" id="KW-0786">Thiamine pyrophosphate</keyword>
<dbReference type="EMBL" id="ML976658">
    <property type="protein sequence ID" value="KAF1979249.1"/>
    <property type="molecule type" value="Genomic_DNA"/>
</dbReference>
<dbReference type="InterPro" id="IPR011766">
    <property type="entry name" value="TPP_enzyme_TPP-bd"/>
</dbReference>
<organism evidence="16 17">
    <name type="scientific">Bimuria novae-zelandiae CBS 107.79</name>
    <dbReference type="NCBI Taxonomy" id="1447943"/>
    <lineage>
        <taxon>Eukaryota</taxon>
        <taxon>Fungi</taxon>
        <taxon>Dikarya</taxon>
        <taxon>Ascomycota</taxon>
        <taxon>Pezizomycotina</taxon>
        <taxon>Dothideomycetes</taxon>
        <taxon>Pleosporomycetidae</taxon>
        <taxon>Pleosporales</taxon>
        <taxon>Massarineae</taxon>
        <taxon>Didymosphaeriaceae</taxon>
        <taxon>Bimuria</taxon>
    </lineage>
</organism>
<dbReference type="PIRSF" id="PIRSF036565">
    <property type="entry name" value="Pyruvt_ip_decrb"/>
    <property type="match status" value="1"/>
</dbReference>
<evidence type="ECO:0000313" key="16">
    <source>
        <dbReference type="EMBL" id="KAF1979249.1"/>
    </source>
</evidence>
<gene>
    <name evidence="16" type="ORF">BU23DRAFT_549265</name>
</gene>
<comment type="similarity">
    <text evidence="3 12">Belongs to the TPP enzyme family.</text>
</comment>
<comment type="catalytic activity">
    <reaction evidence="1">
        <text>a 2-oxocarboxylate + H(+) = an aldehyde + CO2</text>
        <dbReference type="Rhea" id="RHEA:11628"/>
        <dbReference type="ChEBI" id="CHEBI:15378"/>
        <dbReference type="ChEBI" id="CHEBI:16526"/>
        <dbReference type="ChEBI" id="CHEBI:17478"/>
        <dbReference type="ChEBI" id="CHEBI:35179"/>
        <dbReference type="EC" id="4.1.1.1"/>
    </reaction>
</comment>
<protein>
    <recommendedName>
        <fullName evidence="5">Pyruvate decarboxylase</fullName>
        <ecNumber evidence="4">4.1.1.1</ecNumber>
    </recommendedName>
</protein>
<dbReference type="InterPro" id="IPR047214">
    <property type="entry name" value="TPP_PDC_IPDC"/>
</dbReference>
<keyword evidence="8 11" id="KW-0460">Magnesium</keyword>
<dbReference type="InterPro" id="IPR029035">
    <property type="entry name" value="DHS-like_NAD/FAD-binding_dom"/>
</dbReference>
<dbReference type="Pfam" id="PF00205">
    <property type="entry name" value="TPP_enzyme_M"/>
    <property type="match status" value="1"/>
</dbReference>
<dbReference type="AlphaFoldDB" id="A0A6A5VRN8"/>
<dbReference type="CDD" id="cd07038">
    <property type="entry name" value="TPP_PYR_PDC_IPDC_like"/>
    <property type="match status" value="1"/>
</dbReference>
<dbReference type="InterPro" id="IPR012000">
    <property type="entry name" value="Thiamin_PyroP_enz_cen_dom"/>
</dbReference>
<evidence type="ECO:0000256" key="4">
    <source>
        <dbReference type="ARBA" id="ARBA00013202"/>
    </source>
</evidence>
<evidence type="ECO:0000256" key="2">
    <source>
        <dbReference type="ARBA" id="ARBA00001964"/>
    </source>
</evidence>
<evidence type="ECO:0000256" key="9">
    <source>
        <dbReference type="ARBA" id="ARBA00023052"/>
    </source>
</evidence>
<dbReference type="GO" id="GO:0000287">
    <property type="term" value="F:magnesium ion binding"/>
    <property type="evidence" value="ECO:0007669"/>
    <property type="project" value="InterPro"/>
</dbReference>
<evidence type="ECO:0000256" key="3">
    <source>
        <dbReference type="ARBA" id="ARBA00007812"/>
    </source>
</evidence>
<dbReference type="PANTHER" id="PTHR43452:SF11">
    <property type="entry name" value="PYRUVATE DECARBOXYLASE"/>
    <property type="match status" value="1"/>
</dbReference>
<dbReference type="Pfam" id="PF02776">
    <property type="entry name" value="TPP_enzyme_N"/>
    <property type="match status" value="1"/>
</dbReference>
<keyword evidence="6 11" id="KW-0479">Metal-binding</keyword>
<dbReference type="Gene3D" id="3.40.50.970">
    <property type="match status" value="2"/>
</dbReference>
<feature type="binding site" evidence="11">
    <location>
        <position position="459"/>
    </location>
    <ligand>
        <name>Mg(2+)</name>
        <dbReference type="ChEBI" id="CHEBI:18420"/>
    </ligand>
</feature>
<accession>A0A6A5VRN8</accession>
<sequence length="578" mass="63368">MAPTVKLAEYLFQRLVQLGIGSVHGVPGDFNLTLLDYVEPAGLNWIGNSNELNAGYAADGYARIKGISALITTFGVGELSAINAIAGAYAERAAVVHIVGTPPRAAQDGRVLVHHTFADGNFIRFAQMSKHVTIAQASLRDPRTAPEQIDQVLVQCLLHSRPAYIEVPVDLVDVPILSERLENKLKLPEAVWGSAQDDALAAVLEKVHDSTQPIILADGEIRAMGIVETLQELTKKTNWPTWITGFAKGLLNETAPNFHGIYKGKWEEEATRAFFQKADVVLCFGPHFSTTNSWGGTSLPEEKNTIFFLDTEIRIGSKIFRDVPARQALSTLLQRLDTGKMQRYEKYPELRRDRIVSIQDTDQNGPITQDKAWKVLASFVREGDVVMGETGTPGYGAREMLLPPNTRLFTPVTWLSIGYMLPAAQGVALAQREGLNSNEGSSNSGPGKSGGRTILLIGDGSFQMTVQELGTIIKHNLNVVVFLINNDGYTIERCIHGVKQAYNDVARWRYLEALSFFGAEKDAYTASAKTWGELGQVLADEKLSDGKGVRMVEVFMGKEDTPEGPLKDLMEAQRAKGV</sequence>
<evidence type="ECO:0000313" key="17">
    <source>
        <dbReference type="Proteomes" id="UP000800036"/>
    </source>
</evidence>
<feature type="domain" description="Thiamine pyrophosphate enzyme N-terminal TPP-binding" evidence="15">
    <location>
        <begin position="6"/>
        <end position="115"/>
    </location>
</feature>
<keyword evidence="10" id="KW-0456">Lyase</keyword>
<dbReference type="Pfam" id="PF02775">
    <property type="entry name" value="TPP_enzyme_C"/>
    <property type="match status" value="1"/>
</dbReference>
<dbReference type="GO" id="GO:0030976">
    <property type="term" value="F:thiamine pyrophosphate binding"/>
    <property type="evidence" value="ECO:0007669"/>
    <property type="project" value="InterPro"/>
</dbReference>
<evidence type="ECO:0000259" key="15">
    <source>
        <dbReference type="Pfam" id="PF02776"/>
    </source>
</evidence>
<evidence type="ECO:0000256" key="6">
    <source>
        <dbReference type="ARBA" id="ARBA00022723"/>
    </source>
</evidence>
<dbReference type="Gene3D" id="3.40.50.1220">
    <property type="entry name" value="TPP-binding domain"/>
    <property type="match status" value="1"/>
</dbReference>
<keyword evidence="7" id="KW-0210">Decarboxylase</keyword>
<dbReference type="FunFam" id="3.40.50.970:FF:000024">
    <property type="entry name" value="Pyruvate decarboxylase isozyme"/>
    <property type="match status" value="1"/>
</dbReference>
<dbReference type="FunFam" id="3.40.50.970:FF:000019">
    <property type="entry name" value="Pyruvate decarboxylase isozyme"/>
    <property type="match status" value="1"/>
</dbReference>
<feature type="domain" description="Thiamine pyrophosphate enzyme central" evidence="13">
    <location>
        <begin position="201"/>
        <end position="336"/>
    </location>
</feature>
<dbReference type="GO" id="GO:0004737">
    <property type="term" value="F:pyruvate decarboxylase activity"/>
    <property type="evidence" value="ECO:0007669"/>
    <property type="project" value="UniProtKB-EC"/>
</dbReference>
<name>A0A6A5VRN8_9PLEO</name>
<dbReference type="SUPFAM" id="SSF52467">
    <property type="entry name" value="DHS-like NAD/FAD-binding domain"/>
    <property type="match status" value="1"/>
</dbReference>
<dbReference type="OrthoDB" id="3970464at2759"/>
<proteinExistence type="inferred from homology"/>
<dbReference type="EC" id="4.1.1.1" evidence="4"/>
<evidence type="ECO:0000256" key="12">
    <source>
        <dbReference type="RuleBase" id="RU362132"/>
    </source>
</evidence>
<dbReference type="CDD" id="cd02005">
    <property type="entry name" value="TPP_PDC_IPDC"/>
    <property type="match status" value="1"/>
</dbReference>
<dbReference type="PANTHER" id="PTHR43452">
    <property type="entry name" value="PYRUVATE DECARBOXYLASE"/>
    <property type="match status" value="1"/>
</dbReference>
<evidence type="ECO:0000256" key="11">
    <source>
        <dbReference type="PIRSR" id="PIRSR036565-2"/>
    </source>
</evidence>